<reference evidence="1 2" key="1">
    <citation type="submission" date="2024-06" db="EMBL/GenBank/DDBJ databases">
        <title>Thioclava kandeliae sp. nov. from a rhizosphere soil sample of Kandelia candel in a mangrove.</title>
        <authorList>
            <person name="Mu T."/>
        </authorList>
    </citation>
    <scope>NUCLEOTIDE SEQUENCE [LARGE SCALE GENOMIC DNA]</scope>
    <source>
        <strain evidence="1 2">CPCC 100088</strain>
    </source>
</reference>
<protein>
    <submittedName>
        <fullName evidence="1">Uncharacterized protein</fullName>
    </submittedName>
</protein>
<proteinExistence type="predicted"/>
<keyword evidence="2" id="KW-1185">Reference proteome</keyword>
<evidence type="ECO:0000313" key="1">
    <source>
        <dbReference type="EMBL" id="MER5173356.1"/>
    </source>
</evidence>
<dbReference type="Proteomes" id="UP001438953">
    <property type="component" value="Unassembled WGS sequence"/>
</dbReference>
<dbReference type="EMBL" id="JAYWLC010000018">
    <property type="protein sequence ID" value="MER5173356.1"/>
    <property type="molecule type" value="Genomic_DNA"/>
</dbReference>
<accession>A0ABV1SLC8</accession>
<sequence>MPNPILDTSGFTTALDTLAKRDVVIASTWALNDTVEEARAQVAERMTVVFDRPTRFTQNAFRVRKARSSDLEASVEERATIGRRHYLKVQEEGGPRGQTGFEKLLSQNLAFEGIIQSVIPAEGARIDAYGNWSTGERNQVLSVLNAQRDRLANETTASRKRKPKRARYFVPKAGLTQDIYKRGPSGIAERVAILSDKVPVYQKRLGFFAEAERIYETRLPANLGRTLAKMIAKRFG</sequence>
<evidence type="ECO:0000313" key="2">
    <source>
        <dbReference type="Proteomes" id="UP001438953"/>
    </source>
</evidence>
<dbReference type="RefSeq" id="WP_350938652.1">
    <property type="nucleotide sequence ID" value="NZ_JAYWLC010000018.1"/>
</dbReference>
<name>A0ABV1SLC8_9RHOB</name>
<gene>
    <name evidence="1" type="ORF">VSX56_16430</name>
</gene>
<comment type="caution">
    <text evidence="1">The sequence shown here is derived from an EMBL/GenBank/DDBJ whole genome shotgun (WGS) entry which is preliminary data.</text>
</comment>
<organism evidence="1 2">
    <name type="scientific">Thioclava kandeliae</name>
    <dbReference type="NCBI Taxonomy" id="3070818"/>
    <lineage>
        <taxon>Bacteria</taxon>
        <taxon>Pseudomonadati</taxon>
        <taxon>Pseudomonadota</taxon>
        <taxon>Alphaproteobacteria</taxon>
        <taxon>Rhodobacterales</taxon>
        <taxon>Paracoccaceae</taxon>
        <taxon>Thioclava</taxon>
    </lineage>
</organism>